<organism evidence="1 2">
    <name type="scientific">Crassostrea virginica</name>
    <name type="common">Eastern oyster</name>
    <dbReference type="NCBI Taxonomy" id="6565"/>
    <lineage>
        <taxon>Eukaryota</taxon>
        <taxon>Metazoa</taxon>
        <taxon>Spiralia</taxon>
        <taxon>Lophotrochozoa</taxon>
        <taxon>Mollusca</taxon>
        <taxon>Bivalvia</taxon>
        <taxon>Autobranchia</taxon>
        <taxon>Pteriomorphia</taxon>
        <taxon>Ostreida</taxon>
        <taxon>Ostreoidea</taxon>
        <taxon>Ostreidae</taxon>
        <taxon>Crassostrea</taxon>
    </lineage>
</organism>
<gene>
    <name evidence="2" type="primary">LOC111114907</name>
</gene>
<protein>
    <submittedName>
        <fullName evidence="2">Calcium-responsive transcription factor-like</fullName>
    </submittedName>
</protein>
<proteinExistence type="predicted"/>
<dbReference type="Proteomes" id="UP000694844">
    <property type="component" value="Chromosome 1"/>
</dbReference>
<accession>A0A8B8C0J0</accession>
<dbReference type="InterPro" id="IPR029309">
    <property type="entry name" value="CaRF"/>
</dbReference>
<dbReference type="GO" id="GO:0003700">
    <property type="term" value="F:DNA-binding transcription factor activity"/>
    <property type="evidence" value="ECO:0007669"/>
    <property type="project" value="InterPro"/>
</dbReference>
<sequence length="308" mass="36061">MKRRQYIQSSKKKGCPAKITMKEVLVFPEYKAKQDTKKARRIASEKLREDLEAIANNIKKEHRIYISLPRDEEHKEIHLLGQVTGFMNSLNKEVRDKLYEMVGHGVTSVSEMRRHLKVYVDTQMFPNANKPSLTDAAYYQSDVALRKHIYLAQLRLRYSKIDQENLLKLVSQWQASYPKDNFDFLSATSTEDQQLDENNTNKVQCVEQDDEDEIFSQMITPTNFFFCHQSEFQRHLLYRYGNAFCLLDATYRTTKYALPLFFLAVKTNVGFSVVAEFVVQNETKDLIVQSLQTIVFLYQFLNILFISS</sequence>
<dbReference type="KEGG" id="cvn:111114907"/>
<dbReference type="PANTHER" id="PTHR47456">
    <property type="entry name" value="PHD-TYPE DOMAIN-CONTAINING PROTEIN"/>
    <property type="match status" value="1"/>
</dbReference>
<dbReference type="PANTHER" id="PTHR47456:SF1">
    <property type="entry name" value="PHD-TYPE DOMAIN-CONTAINING PROTEIN"/>
    <property type="match status" value="1"/>
</dbReference>
<dbReference type="RefSeq" id="XP_022309162.1">
    <property type="nucleotide sequence ID" value="XM_022453454.1"/>
</dbReference>
<dbReference type="Pfam" id="PF15299">
    <property type="entry name" value="ALS2CR8"/>
    <property type="match status" value="1"/>
</dbReference>
<dbReference type="AlphaFoldDB" id="A0A8B8C0J0"/>
<evidence type="ECO:0000313" key="2">
    <source>
        <dbReference type="RefSeq" id="XP_022309162.1"/>
    </source>
</evidence>
<reference evidence="2" key="2">
    <citation type="submission" date="2025-08" db="UniProtKB">
        <authorList>
            <consortium name="RefSeq"/>
        </authorList>
    </citation>
    <scope>IDENTIFICATION</scope>
    <source>
        <tissue evidence="2">Whole sample</tissue>
    </source>
</reference>
<dbReference type="GeneID" id="111114907"/>
<reference evidence="1" key="1">
    <citation type="submission" date="2024-06" db="UniProtKB">
        <authorList>
            <consortium name="RefSeq"/>
        </authorList>
    </citation>
    <scope>NUCLEOTIDE SEQUENCE [LARGE SCALE GENOMIC DNA]</scope>
</reference>
<dbReference type="OrthoDB" id="6138190at2759"/>
<evidence type="ECO:0000313" key="1">
    <source>
        <dbReference type="Proteomes" id="UP000694844"/>
    </source>
</evidence>
<name>A0A8B8C0J0_CRAVI</name>
<keyword evidence="1" id="KW-1185">Reference proteome</keyword>